<accession>A0A316TNG0</accession>
<dbReference type="EMBL" id="QGDD01000001">
    <property type="protein sequence ID" value="PWN04575.1"/>
    <property type="molecule type" value="Genomic_DNA"/>
</dbReference>
<proteinExistence type="predicted"/>
<keyword evidence="1" id="KW-0812">Transmembrane</keyword>
<reference evidence="2 3" key="1">
    <citation type="submission" date="2018-05" db="EMBL/GenBank/DDBJ databases">
        <title>Nocardioides silvaticus genome.</title>
        <authorList>
            <person name="Li C."/>
            <person name="Wang G."/>
        </authorList>
    </citation>
    <scope>NUCLEOTIDE SEQUENCE [LARGE SCALE GENOMIC DNA]</scope>
    <source>
        <strain evidence="2 3">CCTCC AB 2018079</strain>
    </source>
</reference>
<name>A0A316TNG0_9ACTN</name>
<dbReference type="OrthoDB" id="3853888at2"/>
<dbReference type="RefSeq" id="WP_109692079.1">
    <property type="nucleotide sequence ID" value="NZ_QGDD01000001.1"/>
</dbReference>
<comment type="caution">
    <text evidence="2">The sequence shown here is derived from an EMBL/GenBank/DDBJ whole genome shotgun (WGS) entry which is preliminary data.</text>
</comment>
<keyword evidence="3" id="KW-1185">Reference proteome</keyword>
<dbReference type="Proteomes" id="UP000245507">
    <property type="component" value="Unassembled WGS sequence"/>
</dbReference>
<organism evidence="2 3">
    <name type="scientific">Nocardioides silvaticus</name>
    <dbReference type="NCBI Taxonomy" id="2201891"/>
    <lineage>
        <taxon>Bacteria</taxon>
        <taxon>Bacillati</taxon>
        <taxon>Actinomycetota</taxon>
        <taxon>Actinomycetes</taxon>
        <taxon>Propionibacteriales</taxon>
        <taxon>Nocardioidaceae</taxon>
        <taxon>Nocardioides</taxon>
    </lineage>
</organism>
<protein>
    <submittedName>
        <fullName evidence="2">Pilus assembly protein TadE</fullName>
    </submittedName>
</protein>
<evidence type="ECO:0000313" key="2">
    <source>
        <dbReference type="EMBL" id="PWN04575.1"/>
    </source>
</evidence>
<feature type="transmembrane region" description="Helical" evidence="1">
    <location>
        <begin position="12"/>
        <end position="31"/>
    </location>
</feature>
<sequence length="136" mass="14264">MTRTRRDERGAASAFVLGMAITLLVVAGLVVDGGGALNARMTLADDVEAAAVAGAQATDELRLRADDVLVIDPAEARERAAAVLAGRGYEGIRIVVTDESVTVTARDRVPTLMLNLIGINEFDIEATATSEAEILQ</sequence>
<evidence type="ECO:0000256" key="1">
    <source>
        <dbReference type="SAM" id="Phobius"/>
    </source>
</evidence>
<keyword evidence="1" id="KW-1133">Transmembrane helix</keyword>
<keyword evidence="1" id="KW-0472">Membrane</keyword>
<evidence type="ECO:0000313" key="3">
    <source>
        <dbReference type="Proteomes" id="UP000245507"/>
    </source>
</evidence>
<gene>
    <name evidence="2" type="ORF">DJ010_02805</name>
</gene>
<dbReference type="AlphaFoldDB" id="A0A316TNG0"/>